<sequence>MIPMNYFSAEPVCNLRSLRSVSLKVPDTRPARDFYHEVWGLSTVEEDTDKFWLRGTGSEHHILRLERGEQNALGGVSFALATPQDVDRAATKLTALGIPLFREPGPLDDAAGGYGLQLVDPEGRLVELSADVHAVVSQEPAGRRALPRKIAHVVLNTVDIDRATAFYTQVLGMRISDWSEHQMAFLRCNSEHHAIAFNQAPWTSVNHVAYEMQSIDHFMRGIGNLKRHNIAPQWGPGRHGPGDNTFSYFTDPSGLVCEYTSEVAQVDEDSWLCRTWERTPELSDQWGTAGPPTTAVRSAMAGIPDSGYKSLVVPGREDYFSMPETPAAEKAHA</sequence>
<dbReference type="SUPFAM" id="SSF54593">
    <property type="entry name" value="Glyoxalase/Bleomycin resistance protein/Dihydroxybiphenyl dioxygenase"/>
    <property type="match status" value="1"/>
</dbReference>
<dbReference type="Pfam" id="PF00903">
    <property type="entry name" value="Glyoxalase"/>
    <property type="match status" value="2"/>
</dbReference>
<reference evidence="2 3" key="1">
    <citation type="journal article" date="2006" name="PLoS Genet.">
        <title>Secrets of soil survival revealed by the genome sequence of Arthrobacter aurescens TC1.</title>
        <authorList>
            <person name="Mongodin E.F."/>
            <person name="Shapir N."/>
            <person name="Daugherty S.C."/>
            <person name="DeBoy R.T."/>
            <person name="Emerson J.B."/>
            <person name="Shvartzbeyn A."/>
            <person name="Radune D."/>
            <person name="Vamathevan J."/>
            <person name="Riggs F."/>
            <person name="Grinberg V."/>
            <person name="Khouri H."/>
            <person name="Wackett L.P."/>
            <person name="Nelson K.E."/>
            <person name="Sadowsky M.J."/>
        </authorList>
    </citation>
    <scope>NUCLEOTIDE SEQUENCE [LARGE SCALE GENOMIC DNA]</scope>
    <source>
        <strain evidence="2 3">TC1</strain>
    </source>
</reference>
<gene>
    <name evidence="2" type="ordered locus">AAur_1928</name>
</gene>
<feature type="domain" description="VOC" evidence="1">
    <location>
        <begin position="149"/>
        <end position="262"/>
    </location>
</feature>
<dbReference type="AlphaFoldDB" id="A1R611"/>
<accession>A1R611</accession>
<feature type="domain" description="VOC" evidence="1">
    <location>
        <begin position="17"/>
        <end position="131"/>
    </location>
</feature>
<dbReference type="EMBL" id="CP000474">
    <property type="protein sequence ID" value="ABM09527.1"/>
    <property type="molecule type" value="Genomic_DNA"/>
</dbReference>
<name>A1R611_PAEAT</name>
<dbReference type="InterPro" id="IPR029068">
    <property type="entry name" value="Glyas_Bleomycin-R_OHBP_Dase"/>
</dbReference>
<dbReference type="eggNOG" id="COG0346">
    <property type="taxonomic scope" value="Bacteria"/>
</dbReference>
<organism evidence="2 3">
    <name type="scientific">Paenarthrobacter aurescens (strain TC1)</name>
    <dbReference type="NCBI Taxonomy" id="290340"/>
    <lineage>
        <taxon>Bacteria</taxon>
        <taxon>Bacillati</taxon>
        <taxon>Actinomycetota</taxon>
        <taxon>Actinomycetes</taxon>
        <taxon>Micrococcales</taxon>
        <taxon>Micrococcaceae</taxon>
        <taxon>Paenarthrobacter</taxon>
    </lineage>
</organism>
<dbReference type="KEGG" id="aau:AAur_1928"/>
<dbReference type="InterPro" id="IPR004360">
    <property type="entry name" value="Glyas_Fos-R_dOase_dom"/>
</dbReference>
<dbReference type="HOGENOM" id="CLU_052361_3_1_11"/>
<dbReference type="PROSITE" id="PS51819">
    <property type="entry name" value="VOC"/>
    <property type="match status" value="2"/>
</dbReference>
<evidence type="ECO:0000313" key="3">
    <source>
        <dbReference type="Proteomes" id="UP000000637"/>
    </source>
</evidence>
<dbReference type="CDD" id="cd08362">
    <property type="entry name" value="BphC5-RrK37_N_like"/>
    <property type="match status" value="1"/>
</dbReference>
<dbReference type="PANTHER" id="PTHR21366">
    <property type="entry name" value="GLYOXALASE FAMILY PROTEIN"/>
    <property type="match status" value="1"/>
</dbReference>
<proteinExistence type="predicted"/>
<evidence type="ECO:0000313" key="2">
    <source>
        <dbReference type="EMBL" id="ABM09527.1"/>
    </source>
</evidence>
<dbReference type="STRING" id="290340.AAur_1928"/>
<dbReference type="PANTHER" id="PTHR21366:SF14">
    <property type="entry name" value="GLYOXALASE DOMAIN-CONTAINING PROTEIN 5"/>
    <property type="match status" value="1"/>
</dbReference>
<evidence type="ECO:0000259" key="1">
    <source>
        <dbReference type="PROSITE" id="PS51819"/>
    </source>
</evidence>
<protein>
    <submittedName>
        <fullName evidence="2">Glyoxalase family protein</fullName>
    </submittedName>
</protein>
<dbReference type="Proteomes" id="UP000000637">
    <property type="component" value="Chromosome"/>
</dbReference>
<keyword evidence="3" id="KW-1185">Reference proteome</keyword>
<dbReference type="SMR" id="A1R611"/>
<dbReference type="InterPro" id="IPR050383">
    <property type="entry name" value="GlyoxalaseI/FosfomycinResist"/>
</dbReference>
<dbReference type="InterPro" id="IPR037523">
    <property type="entry name" value="VOC_core"/>
</dbReference>
<dbReference type="Gene3D" id="3.10.180.10">
    <property type="entry name" value="2,3-Dihydroxybiphenyl 1,2-Dioxygenase, domain 1"/>
    <property type="match status" value="2"/>
</dbReference>